<sequence>MAQTQRTRPEAQHSSHSVQRHAEKEEKHNSIKSVTAPNSSAACPALSAASQKGRKKTVASAICNPKAKLKGASGLRGLRYCTRRAPMLEAVRHCWQAPLATCQTGGAVRIPARDCALFSFAAVGGAAFVRIKGRWSKIDL</sequence>
<dbReference type="Proteomes" id="UP000821845">
    <property type="component" value="Chromosome 2"/>
</dbReference>
<proteinExistence type="predicted"/>
<keyword evidence="2" id="KW-1185">Reference proteome</keyword>
<gene>
    <name evidence="1" type="ORF">HPB50_019863</name>
</gene>
<protein>
    <submittedName>
        <fullName evidence="1">Uncharacterized protein</fullName>
    </submittedName>
</protein>
<evidence type="ECO:0000313" key="2">
    <source>
        <dbReference type="Proteomes" id="UP000821845"/>
    </source>
</evidence>
<evidence type="ECO:0000313" key="1">
    <source>
        <dbReference type="EMBL" id="KAH6939587.1"/>
    </source>
</evidence>
<dbReference type="EMBL" id="CM023482">
    <property type="protein sequence ID" value="KAH6939587.1"/>
    <property type="molecule type" value="Genomic_DNA"/>
</dbReference>
<name>A0ACB7SWJ1_HYAAI</name>
<comment type="caution">
    <text evidence="1">The sequence shown here is derived from an EMBL/GenBank/DDBJ whole genome shotgun (WGS) entry which is preliminary data.</text>
</comment>
<accession>A0ACB7SWJ1</accession>
<organism evidence="1 2">
    <name type="scientific">Hyalomma asiaticum</name>
    <name type="common">Tick</name>
    <dbReference type="NCBI Taxonomy" id="266040"/>
    <lineage>
        <taxon>Eukaryota</taxon>
        <taxon>Metazoa</taxon>
        <taxon>Ecdysozoa</taxon>
        <taxon>Arthropoda</taxon>
        <taxon>Chelicerata</taxon>
        <taxon>Arachnida</taxon>
        <taxon>Acari</taxon>
        <taxon>Parasitiformes</taxon>
        <taxon>Ixodida</taxon>
        <taxon>Ixodoidea</taxon>
        <taxon>Ixodidae</taxon>
        <taxon>Hyalomminae</taxon>
        <taxon>Hyalomma</taxon>
    </lineage>
</organism>
<reference evidence="1" key="1">
    <citation type="submission" date="2020-05" db="EMBL/GenBank/DDBJ databases">
        <title>Large-scale comparative analyses of tick genomes elucidate their genetic diversity and vector capacities.</title>
        <authorList>
            <person name="Jia N."/>
            <person name="Wang J."/>
            <person name="Shi W."/>
            <person name="Du L."/>
            <person name="Sun Y."/>
            <person name="Zhan W."/>
            <person name="Jiang J."/>
            <person name="Wang Q."/>
            <person name="Zhang B."/>
            <person name="Ji P."/>
            <person name="Sakyi L.B."/>
            <person name="Cui X."/>
            <person name="Yuan T."/>
            <person name="Jiang B."/>
            <person name="Yang W."/>
            <person name="Lam T.T.-Y."/>
            <person name="Chang Q."/>
            <person name="Ding S."/>
            <person name="Wang X."/>
            <person name="Zhu J."/>
            <person name="Ruan X."/>
            <person name="Zhao L."/>
            <person name="Wei J."/>
            <person name="Que T."/>
            <person name="Du C."/>
            <person name="Cheng J."/>
            <person name="Dai P."/>
            <person name="Han X."/>
            <person name="Huang E."/>
            <person name="Gao Y."/>
            <person name="Liu J."/>
            <person name="Shao H."/>
            <person name="Ye R."/>
            <person name="Li L."/>
            <person name="Wei W."/>
            <person name="Wang X."/>
            <person name="Wang C."/>
            <person name="Yang T."/>
            <person name="Huo Q."/>
            <person name="Li W."/>
            <person name="Guo W."/>
            <person name="Chen H."/>
            <person name="Zhou L."/>
            <person name="Ni X."/>
            <person name="Tian J."/>
            <person name="Zhou Y."/>
            <person name="Sheng Y."/>
            <person name="Liu T."/>
            <person name="Pan Y."/>
            <person name="Xia L."/>
            <person name="Li J."/>
            <person name="Zhao F."/>
            <person name="Cao W."/>
        </authorList>
    </citation>
    <scope>NUCLEOTIDE SEQUENCE</scope>
    <source>
        <strain evidence="1">Hyas-2018</strain>
    </source>
</reference>